<feature type="transmembrane region" description="Helical" evidence="1">
    <location>
        <begin position="131"/>
        <end position="153"/>
    </location>
</feature>
<dbReference type="OrthoDB" id="8635607at2"/>
<dbReference type="Proteomes" id="UP000198762">
    <property type="component" value="Unassembled WGS sequence"/>
</dbReference>
<dbReference type="AlphaFoldDB" id="A0A1I0ERJ0"/>
<dbReference type="PANTHER" id="PTHR41795:SF1">
    <property type="entry name" value="EXOPOLYSACCHARIDE SYNTHESIS PROTEIN"/>
    <property type="match status" value="1"/>
</dbReference>
<organism evidence="2 3">
    <name type="scientific">Marinobacter segnicrescens</name>
    <dbReference type="NCBI Taxonomy" id="430453"/>
    <lineage>
        <taxon>Bacteria</taxon>
        <taxon>Pseudomonadati</taxon>
        <taxon>Pseudomonadota</taxon>
        <taxon>Gammaproteobacteria</taxon>
        <taxon>Pseudomonadales</taxon>
        <taxon>Marinobacteraceae</taxon>
        <taxon>Marinobacter</taxon>
    </lineage>
</organism>
<keyword evidence="3" id="KW-1185">Reference proteome</keyword>
<dbReference type="STRING" id="430453.SAMN04487962_110111"/>
<accession>A0A1I0ERJ0</accession>
<name>A0A1I0ERJ0_9GAMM</name>
<evidence type="ECO:0000256" key="1">
    <source>
        <dbReference type="SAM" id="Phobius"/>
    </source>
</evidence>
<evidence type="ECO:0000313" key="2">
    <source>
        <dbReference type="EMBL" id="SET47962.1"/>
    </source>
</evidence>
<keyword evidence="1" id="KW-0472">Membrane</keyword>
<keyword evidence="1" id="KW-1133">Transmembrane helix</keyword>
<reference evidence="3" key="1">
    <citation type="submission" date="2016-10" db="EMBL/GenBank/DDBJ databases">
        <authorList>
            <person name="Varghese N."/>
            <person name="Submissions S."/>
        </authorList>
    </citation>
    <scope>NUCLEOTIDE SEQUENCE [LARGE SCALE GENOMIC DNA]</scope>
    <source>
        <strain evidence="3">CGMCC 1.6489</strain>
    </source>
</reference>
<keyword evidence="1" id="KW-0812">Transmembrane</keyword>
<proteinExistence type="predicted"/>
<dbReference type="Pfam" id="PF06055">
    <property type="entry name" value="ExoD"/>
    <property type="match status" value="1"/>
</dbReference>
<dbReference type="InterPro" id="IPR010331">
    <property type="entry name" value="ExoD"/>
</dbReference>
<dbReference type="RefSeq" id="WP_091852161.1">
    <property type="nucleotide sequence ID" value="NZ_FOHZ01000010.1"/>
</dbReference>
<gene>
    <name evidence="2" type="ORF">SAMN04487962_110111</name>
</gene>
<feature type="transmembrane region" description="Helical" evidence="1">
    <location>
        <begin position="184"/>
        <end position="205"/>
    </location>
</feature>
<evidence type="ECO:0000313" key="3">
    <source>
        <dbReference type="Proteomes" id="UP000198762"/>
    </source>
</evidence>
<protein>
    <submittedName>
        <fullName evidence="2">Uncharacterized conserved protein</fullName>
    </submittedName>
</protein>
<dbReference type="PIRSF" id="PIRSF033239">
    <property type="entry name" value="ExoD"/>
    <property type="match status" value="1"/>
</dbReference>
<dbReference type="PANTHER" id="PTHR41795">
    <property type="entry name" value="EXOPOLYSACCHARIDE SYNTHESIS PROTEIN"/>
    <property type="match status" value="1"/>
</dbReference>
<sequence>MSQSKDSGSADGHRLDSLEGLLDRIRDTDGDGRRVTVREILDAAGTRSFGPVAVVAGLVVLAPLIGDLPGVPTLMGMLVILTVGQRLFRRDYIWLPAWLSQRRVPRDKLHKGLAWMRKPARFLDRFTGPRLTWLMTGGGNLLLALACLVVALALPLMEFVPFSANGGGLALMAFGLAMIARDGVVAVLALVLSSGTLGFIGWQLASNF</sequence>
<dbReference type="EMBL" id="FOHZ01000010">
    <property type="protein sequence ID" value="SET47962.1"/>
    <property type="molecule type" value="Genomic_DNA"/>
</dbReference>
<feature type="transmembrane region" description="Helical" evidence="1">
    <location>
        <begin position="159"/>
        <end position="177"/>
    </location>
</feature>